<proteinExistence type="predicted"/>
<keyword evidence="1" id="KW-0472">Membrane</keyword>
<organism evidence="2">
    <name type="scientific">Brassica campestris</name>
    <name type="common">Field mustard</name>
    <dbReference type="NCBI Taxonomy" id="3711"/>
    <lineage>
        <taxon>Eukaryota</taxon>
        <taxon>Viridiplantae</taxon>
        <taxon>Streptophyta</taxon>
        <taxon>Embryophyta</taxon>
        <taxon>Tracheophyta</taxon>
        <taxon>Spermatophyta</taxon>
        <taxon>Magnoliopsida</taxon>
        <taxon>eudicotyledons</taxon>
        <taxon>Gunneridae</taxon>
        <taxon>Pentapetalae</taxon>
        <taxon>rosids</taxon>
        <taxon>malvids</taxon>
        <taxon>Brassicales</taxon>
        <taxon>Brassicaceae</taxon>
        <taxon>Brassiceae</taxon>
        <taxon>Brassica</taxon>
    </lineage>
</organism>
<reference evidence="2" key="1">
    <citation type="submission" date="2018-11" db="EMBL/GenBank/DDBJ databases">
        <authorList>
            <consortium name="Genoscope - CEA"/>
            <person name="William W."/>
        </authorList>
    </citation>
    <scope>NUCLEOTIDE SEQUENCE</scope>
</reference>
<feature type="transmembrane region" description="Helical" evidence="1">
    <location>
        <begin position="162"/>
        <end position="183"/>
    </location>
</feature>
<name>A0A3P6AAH1_BRACM</name>
<evidence type="ECO:0000256" key="1">
    <source>
        <dbReference type="SAM" id="Phobius"/>
    </source>
</evidence>
<protein>
    <submittedName>
        <fullName evidence="2">Uncharacterized protein</fullName>
    </submittedName>
</protein>
<evidence type="ECO:0000313" key="2">
    <source>
        <dbReference type="EMBL" id="VDC84454.1"/>
    </source>
</evidence>
<gene>
    <name evidence="2" type="ORF">BRAA03T15672Z</name>
</gene>
<keyword evidence="1" id="KW-1133">Transmembrane helix</keyword>
<sequence length="303" mass="34909">MWHLSLFFSVYFIHHQHEKTISDLPASFVGGRVRPCCLFADPFSSPIASFGTASKTGSEAIPMAPLKQHERFTLDDGPRSEIYEGGLKAIRKKYGIHSLLQGLETGIHEVLYSYRFAPWRIVPEFYHLQPRDGAPLVEKPRRGIGEPFHYPTFWRTVGESCFLHFFPFVVDLLIVGFVFRLVAKKMLMIPRRFRGVHFLMSKEVVILRGFLLQFSMMNISRLGHKEGAIPPGNMIGDVLLVRVSSRWELMKEWLERRMEHWDPSEEYSQYLFWSAEPTRLADPSLRVGHESAVESRVSAGPPF</sequence>
<dbReference type="AlphaFoldDB" id="A0A3P6AAH1"/>
<keyword evidence="1" id="KW-0812">Transmembrane</keyword>
<dbReference type="EMBL" id="LR031572">
    <property type="protein sequence ID" value="VDC84454.1"/>
    <property type="molecule type" value="Genomic_DNA"/>
</dbReference>
<accession>A0A3P6AAH1</accession>